<evidence type="ECO:0000313" key="2">
    <source>
        <dbReference type="Proteomes" id="UP000479000"/>
    </source>
</evidence>
<sequence length="94" mass="10480">MLIRKMCARPSASVLANTDLLVVVDRRHRHTEKTVSPSNSFIAVTLTSSAGPCAGFSQRNQRTQTIQNIIGDIRCVTRADHVFSPYTTKPIRLR</sequence>
<feature type="non-terminal residue" evidence="1">
    <location>
        <position position="94"/>
    </location>
</feature>
<dbReference type="AlphaFoldDB" id="A0A6H5H3E0"/>
<organism evidence="1 2">
    <name type="scientific">Nesidiocoris tenuis</name>
    <dbReference type="NCBI Taxonomy" id="355587"/>
    <lineage>
        <taxon>Eukaryota</taxon>
        <taxon>Metazoa</taxon>
        <taxon>Ecdysozoa</taxon>
        <taxon>Arthropoda</taxon>
        <taxon>Hexapoda</taxon>
        <taxon>Insecta</taxon>
        <taxon>Pterygota</taxon>
        <taxon>Neoptera</taxon>
        <taxon>Paraneoptera</taxon>
        <taxon>Hemiptera</taxon>
        <taxon>Heteroptera</taxon>
        <taxon>Panheteroptera</taxon>
        <taxon>Cimicomorpha</taxon>
        <taxon>Miridae</taxon>
        <taxon>Dicyphina</taxon>
        <taxon>Nesidiocoris</taxon>
    </lineage>
</organism>
<dbReference type="EMBL" id="CADCXU010022563">
    <property type="protein sequence ID" value="CAB0010000.1"/>
    <property type="molecule type" value="Genomic_DNA"/>
</dbReference>
<protein>
    <submittedName>
        <fullName evidence="1">Uncharacterized protein</fullName>
    </submittedName>
</protein>
<evidence type="ECO:0000313" key="1">
    <source>
        <dbReference type="EMBL" id="CAB0010000.1"/>
    </source>
</evidence>
<name>A0A6H5H3E0_9HEMI</name>
<gene>
    <name evidence="1" type="ORF">NTEN_LOCUS15065</name>
</gene>
<reference evidence="1 2" key="1">
    <citation type="submission" date="2020-02" db="EMBL/GenBank/DDBJ databases">
        <authorList>
            <person name="Ferguson B K."/>
        </authorList>
    </citation>
    <scope>NUCLEOTIDE SEQUENCE [LARGE SCALE GENOMIC DNA]</scope>
</reference>
<proteinExistence type="predicted"/>
<dbReference type="Proteomes" id="UP000479000">
    <property type="component" value="Unassembled WGS sequence"/>
</dbReference>
<accession>A0A6H5H3E0</accession>
<keyword evidence="2" id="KW-1185">Reference proteome</keyword>